<keyword evidence="2 6" id="KW-0489">Methyltransferase</keyword>
<evidence type="ECO:0000256" key="1">
    <source>
        <dbReference type="ARBA" id="ARBA00022490"/>
    </source>
</evidence>
<comment type="catalytic activity">
    <reaction evidence="6">
        <text>cytidine(34) in tRNA + S-adenosyl-L-methionine = 2'-O-methylcytidine(34) in tRNA + S-adenosyl-L-homocysteine + H(+)</text>
        <dbReference type="Rhea" id="RHEA:43084"/>
        <dbReference type="Rhea" id="RHEA-COMP:10331"/>
        <dbReference type="Rhea" id="RHEA-COMP:10332"/>
        <dbReference type="ChEBI" id="CHEBI:15378"/>
        <dbReference type="ChEBI" id="CHEBI:57856"/>
        <dbReference type="ChEBI" id="CHEBI:59789"/>
        <dbReference type="ChEBI" id="CHEBI:74495"/>
        <dbReference type="ChEBI" id="CHEBI:82748"/>
        <dbReference type="EC" id="2.1.1.207"/>
    </reaction>
</comment>
<dbReference type="KEGG" id="mai:MICA_1676"/>
<comment type="similarity">
    <text evidence="6">Belongs to the class IV-like SAM-binding methyltransferase superfamily. RNA methyltransferase TrmH family. TrmL subfamily.</text>
</comment>
<name>G2KQR1_MICAA</name>
<dbReference type="OrthoDB" id="9789043at2"/>
<feature type="domain" description="tRNA/rRNA methyltransferase SpoU type" evidence="8">
    <location>
        <begin position="2"/>
        <end position="141"/>
    </location>
</feature>
<dbReference type="SUPFAM" id="SSF75217">
    <property type="entry name" value="alpha/beta knot"/>
    <property type="match status" value="1"/>
</dbReference>
<reference evidence="9 10" key="1">
    <citation type="journal article" date="2011" name="BMC Genomics">
        <title>Genomic insights into an obligate epibiotic bacterial predator: Micavibrio aeruginosavorus ARL-13.</title>
        <authorList>
            <person name="Wang Z."/>
            <person name="Kadouri D."/>
            <person name="Wu M."/>
        </authorList>
    </citation>
    <scope>NUCLEOTIDE SEQUENCE [LARGE SCALE GENOMIC DNA]</scope>
    <source>
        <strain evidence="9 10">ARL-13</strain>
    </source>
</reference>
<comment type="catalytic activity">
    <reaction evidence="6">
        <text>5-carboxymethylaminomethyluridine(34) in tRNA(Leu) + S-adenosyl-L-methionine = 5-carboxymethylaminomethyl-2'-O-methyluridine(34) in tRNA(Leu) + S-adenosyl-L-homocysteine + H(+)</text>
        <dbReference type="Rhea" id="RHEA:43088"/>
        <dbReference type="Rhea" id="RHEA-COMP:10333"/>
        <dbReference type="Rhea" id="RHEA-COMP:10334"/>
        <dbReference type="ChEBI" id="CHEBI:15378"/>
        <dbReference type="ChEBI" id="CHEBI:57856"/>
        <dbReference type="ChEBI" id="CHEBI:59789"/>
        <dbReference type="ChEBI" id="CHEBI:74508"/>
        <dbReference type="ChEBI" id="CHEBI:74511"/>
        <dbReference type="EC" id="2.1.1.207"/>
    </reaction>
</comment>
<organism evidence="9 10">
    <name type="scientific">Micavibrio aeruginosavorus (strain ARL-13)</name>
    <dbReference type="NCBI Taxonomy" id="856793"/>
    <lineage>
        <taxon>Bacteria</taxon>
        <taxon>Pseudomonadati</taxon>
        <taxon>Bdellovibrionota</taxon>
        <taxon>Bdellovibrionia</taxon>
        <taxon>Bdellovibrionales</taxon>
        <taxon>Pseudobdellovibrionaceae</taxon>
        <taxon>Micavibrio</taxon>
    </lineage>
</organism>
<dbReference type="PIRSF" id="PIRSF029256">
    <property type="entry name" value="SpoU_TrmH_prd"/>
    <property type="match status" value="1"/>
</dbReference>
<dbReference type="GO" id="GO:0141098">
    <property type="term" value="F:tRNA (cytidine(34)-2'-O)-methyltransferase activity"/>
    <property type="evidence" value="ECO:0007669"/>
    <property type="project" value="RHEA"/>
</dbReference>
<keyword evidence="4 6" id="KW-0949">S-adenosyl-L-methionine</keyword>
<gene>
    <name evidence="9" type="ordered locus">MICA_1676</name>
</gene>
<proteinExistence type="inferred from homology"/>
<dbReference type="GO" id="GO:0141102">
    <property type="term" value="F:tRNA (5-carboxymethylaminomethyluridine(34)-2'-O)-methyltransferase activity"/>
    <property type="evidence" value="ECO:0007669"/>
    <property type="project" value="RHEA"/>
</dbReference>
<keyword evidence="10" id="KW-1185">Reference proteome</keyword>
<dbReference type="Gene3D" id="3.40.1280.10">
    <property type="match status" value="1"/>
</dbReference>
<feature type="binding site" evidence="6 7">
    <location>
        <position position="130"/>
    </location>
    <ligand>
        <name>S-adenosyl-L-methionine</name>
        <dbReference type="ChEBI" id="CHEBI:59789"/>
    </ligand>
</feature>
<feature type="binding site" evidence="6 7">
    <location>
        <position position="122"/>
    </location>
    <ligand>
        <name>S-adenosyl-L-methionine</name>
        <dbReference type="ChEBI" id="CHEBI:59789"/>
    </ligand>
</feature>
<dbReference type="RefSeq" id="WP_014103212.1">
    <property type="nucleotide sequence ID" value="NC_016026.1"/>
</dbReference>
<dbReference type="CDD" id="cd18094">
    <property type="entry name" value="SpoU-like_TrmL"/>
    <property type="match status" value="1"/>
</dbReference>
<evidence type="ECO:0000256" key="6">
    <source>
        <dbReference type="HAMAP-Rule" id="MF_01885"/>
    </source>
</evidence>
<dbReference type="GO" id="GO:0003723">
    <property type="term" value="F:RNA binding"/>
    <property type="evidence" value="ECO:0007669"/>
    <property type="project" value="InterPro"/>
</dbReference>
<sequence>MIRIALYQPDIPQNTGAMMRLAACMGVGLDVIEPTAFPWDERKIRRGALDYIDHIDLTRHGDWTAFLKHYENQNRRIVLMTTKGAIPYTAHEFRADDILLAGSESSGVPDHVHDRADSRIIIPMRPGLRSLNVVNATSMILGEALRQTNNVFIEERPTVQSE</sequence>
<keyword evidence="1 6" id="KW-0963">Cytoplasm</keyword>
<dbReference type="EC" id="2.1.1.207" evidence="6"/>
<dbReference type="GO" id="GO:0002130">
    <property type="term" value="P:wobble position ribose methylation"/>
    <property type="evidence" value="ECO:0007669"/>
    <property type="project" value="TreeGrafter"/>
</dbReference>
<dbReference type="HOGENOM" id="CLU_110125_2_0_5"/>
<dbReference type="Pfam" id="PF00588">
    <property type="entry name" value="SpoU_methylase"/>
    <property type="match status" value="1"/>
</dbReference>
<dbReference type="InterPro" id="IPR001537">
    <property type="entry name" value="SpoU_MeTrfase"/>
</dbReference>
<dbReference type="Proteomes" id="UP000009286">
    <property type="component" value="Chromosome"/>
</dbReference>
<keyword evidence="5 6" id="KW-0819">tRNA processing</keyword>
<evidence type="ECO:0000256" key="3">
    <source>
        <dbReference type="ARBA" id="ARBA00022679"/>
    </source>
</evidence>
<dbReference type="PANTHER" id="PTHR42971">
    <property type="entry name" value="TRNA (CYTIDINE(34)-2'-O)-METHYLTRANSFERASE"/>
    <property type="match status" value="1"/>
</dbReference>
<feature type="binding site" evidence="6 7">
    <location>
        <position position="80"/>
    </location>
    <ligand>
        <name>S-adenosyl-L-methionine</name>
        <dbReference type="ChEBI" id="CHEBI:59789"/>
    </ligand>
</feature>
<accession>G2KQR1</accession>
<dbReference type="STRING" id="856793.MICA_1676"/>
<evidence type="ECO:0000256" key="4">
    <source>
        <dbReference type="ARBA" id="ARBA00022691"/>
    </source>
</evidence>
<dbReference type="InterPro" id="IPR016914">
    <property type="entry name" value="TrmL"/>
</dbReference>
<feature type="binding site" evidence="6 7">
    <location>
        <position position="102"/>
    </location>
    <ligand>
        <name>S-adenosyl-L-methionine</name>
        <dbReference type="ChEBI" id="CHEBI:59789"/>
    </ligand>
</feature>
<keyword evidence="3 6" id="KW-0808">Transferase</keyword>
<dbReference type="EMBL" id="CP002382">
    <property type="protein sequence ID" value="AEP09989.1"/>
    <property type="molecule type" value="Genomic_DNA"/>
</dbReference>
<evidence type="ECO:0000256" key="5">
    <source>
        <dbReference type="ARBA" id="ARBA00022694"/>
    </source>
</evidence>
<protein>
    <recommendedName>
        <fullName evidence="6">Putative tRNA (cytidine(34)-2'-O)-methyltransferase</fullName>
        <ecNumber evidence="6">2.1.1.207</ecNumber>
    </recommendedName>
    <alternativeName>
        <fullName evidence="6">tRNA (cytidine/uridine-2'-O-)-methyltransferase</fullName>
    </alternativeName>
</protein>
<evidence type="ECO:0000256" key="7">
    <source>
        <dbReference type="PIRSR" id="PIRSR029256-1"/>
    </source>
</evidence>
<comment type="function">
    <text evidence="6">Could methylate the ribose at the nucleotide 34 wobble position in tRNA.</text>
</comment>
<evidence type="ECO:0000313" key="10">
    <source>
        <dbReference type="Proteomes" id="UP000009286"/>
    </source>
</evidence>
<dbReference type="HAMAP" id="MF_01885">
    <property type="entry name" value="tRNA_methyltr_TrmL"/>
    <property type="match status" value="1"/>
</dbReference>
<dbReference type="InterPro" id="IPR029026">
    <property type="entry name" value="tRNA_m1G_MTases_N"/>
</dbReference>
<dbReference type="GO" id="GO:0005737">
    <property type="term" value="C:cytoplasm"/>
    <property type="evidence" value="ECO:0007669"/>
    <property type="project" value="UniProtKB-SubCell"/>
</dbReference>
<dbReference type="PANTHER" id="PTHR42971:SF1">
    <property type="entry name" value="TRNA (CYTIDINE(34)-2'-O)-METHYLTRANSFERASE"/>
    <property type="match status" value="1"/>
</dbReference>
<evidence type="ECO:0000313" key="9">
    <source>
        <dbReference type="EMBL" id="AEP09989.1"/>
    </source>
</evidence>
<dbReference type="eggNOG" id="COG0219">
    <property type="taxonomic scope" value="Bacteria"/>
</dbReference>
<comment type="subcellular location">
    <subcellularLocation>
        <location evidence="6">Cytoplasm</location>
    </subcellularLocation>
</comment>
<dbReference type="InterPro" id="IPR029028">
    <property type="entry name" value="Alpha/beta_knot_MTases"/>
</dbReference>
<evidence type="ECO:0000259" key="8">
    <source>
        <dbReference type="Pfam" id="PF00588"/>
    </source>
</evidence>
<dbReference type="AlphaFoldDB" id="G2KQR1"/>
<evidence type="ECO:0000256" key="2">
    <source>
        <dbReference type="ARBA" id="ARBA00022603"/>
    </source>
</evidence>